<feature type="coiled-coil region" evidence="1">
    <location>
        <begin position="81"/>
        <end position="132"/>
    </location>
</feature>
<dbReference type="AlphaFoldDB" id="A0A2U1N1Q7"/>
<comment type="caution">
    <text evidence="4">The sequence shown here is derived from an EMBL/GenBank/DDBJ whole genome shotgun (WGS) entry which is preliminary data.</text>
</comment>
<dbReference type="CDD" id="cd14686">
    <property type="entry name" value="bZIP"/>
    <property type="match status" value="1"/>
</dbReference>
<reference evidence="4 5" key="1">
    <citation type="journal article" date="2018" name="Mol. Plant">
        <title>The genome of Artemisia annua provides insight into the evolution of Asteraceae family and artemisinin biosynthesis.</title>
        <authorList>
            <person name="Shen Q."/>
            <person name="Zhang L."/>
            <person name="Liao Z."/>
            <person name="Wang S."/>
            <person name="Yan T."/>
            <person name="Shi P."/>
            <person name="Liu M."/>
            <person name="Fu X."/>
            <person name="Pan Q."/>
            <person name="Wang Y."/>
            <person name="Lv Z."/>
            <person name="Lu X."/>
            <person name="Zhang F."/>
            <person name="Jiang W."/>
            <person name="Ma Y."/>
            <person name="Chen M."/>
            <person name="Hao X."/>
            <person name="Li L."/>
            <person name="Tang Y."/>
            <person name="Lv G."/>
            <person name="Zhou Y."/>
            <person name="Sun X."/>
            <person name="Brodelius P.E."/>
            <person name="Rose J.K.C."/>
            <person name="Tang K."/>
        </authorList>
    </citation>
    <scope>NUCLEOTIDE SEQUENCE [LARGE SCALE GENOMIC DNA]</scope>
    <source>
        <strain evidence="5">cv. Huhao1</strain>
        <tissue evidence="4">Leaf</tissue>
    </source>
</reference>
<dbReference type="GO" id="GO:0000978">
    <property type="term" value="F:RNA polymerase II cis-regulatory region sequence-specific DNA binding"/>
    <property type="evidence" value="ECO:0007669"/>
    <property type="project" value="TreeGrafter"/>
</dbReference>
<organism evidence="4 5">
    <name type="scientific">Artemisia annua</name>
    <name type="common">Sweet wormwood</name>
    <dbReference type="NCBI Taxonomy" id="35608"/>
    <lineage>
        <taxon>Eukaryota</taxon>
        <taxon>Viridiplantae</taxon>
        <taxon>Streptophyta</taxon>
        <taxon>Embryophyta</taxon>
        <taxon>Tracheophyta</taxon>
        <taxon>Spermatophyta</taxon>
        <taxon>Magnoliopsida</taxon>
        <taxon>eudicotyledons</taxon>
        <taxon>Gunneridae</taxon>
        <taxon>Pentapetalae</taxon>
        <taxon>asterids</taxon>
        <taxon>campanulids</taxon>
        <taxon>Asterales</taxon>
        <taxon>Asteraceae</taxon>
        <taxon>Asteroideae</taxon>
        <taxon>Anthemideae</taxon>
        <taxon>Artemisiinae</taxon>
        <taxon>Artemisia</taxon>
    </lineage>
</organism>
<name>A0A2U1N1Q7_ARTAN</name>
<dbReference type="OrthoDB" id="1918304at2759"/>
<dbReference type="InterPro" id="IPR046347">
    <property type="entry name" value="bZIP_sf"/>
</dbReference>
<dbReference type="InterPro" id="IPR004827">
    <property type="entry name" value="bZIP"/>
</dbReference>
<evidence type="ECO:0000256" key="1">
    <source>
        <dbReference type="SAM" id="Coils"/>
    </source>
</evidence>
<dbReference type="GO" id="GO:0006351">
    <property type="term" value="P:DNA-templated transcription"/>
    <property type="evidence" value="ECO:0007669"/>
    <property type="project" value="InterPro"/>
</dbReference>
<evidence type="ECO:0000259" key="3">
    <source>
        <dbReference type="SMART" id="SM00338"/>
    </source>
</evidence>
<evidence type="ECO:0000256" key="2">
    <source>
        <dbReference type="SAM" id="MobiDB-lite"/>
    </source>
</evidence>
<gene>
    <name evidence="4" type="ORF">CTI12_AA317720</name>
</gene>
<evidence type="ECO:0000313" key="5">
    <source>
        <dbReference type="Proteomes" id="UP000245207"/>
    </source>
</evidence>
<proteinExistence type="predicted"/>
<dbReference type="STRING" id="35608.A0A2U1N1Q7"/>
<feature type="region of interest" description="Disordered" evidence="2">
    <location>
        <begin position="29"/>
        <end position="50"/>
    </location>
</feature>
<accession>A0A2U1N1Q7</accession>
<dbReference type="PANTHER" id="PTHR23334:SF20">
    <property type="entry name" value="BASIC LEUCINE ZIPPER 24"/>
    <property type="match status" value="1"/>
</dbReference>
<dbReference type="GO" id="GO:0000981">
    <property type="term" value="F:DNA-binding transcription factor activity, RNA polymerase II-specific"/>
    <property type="evidence" value="ECO:0007669"/>
    <property type="project" value="TreeGrafter"/>
</dbReference>
<dbReference type="SMART" id="SM00338">
    <property type="entry name" value="BRLZ"/>
    <property type="match status" value="1"/>
</dbReference>
<feature type="domain" description="BZIP" evidence="3">
    <location>
        <begin position="59"/>
        <end position="128"/>
    </location>
</feature>
<keyword evidence="1" id="KW-0175">Coiled coil</keyword>
<sequence>MNQFFLGIYIFAYSINLSGVQRDMDEVDAESSDHLTGRPSKLEDSTLDDNRRTCTHTHGHDDALVKSERPLGNRLAVRKYRAKKKAQNAYLEEEVKKLRALNRGLIRKLQFQATLEAEAVRLRSLLMDLKAKIGKELGVSLIYRQNCNVSSYYCCSHPDQRRI</sequence>
<evidence type="ECO:0000313" key="4">
    <source>
        <dbReference type="EMBL" id="PWA67450.1"/>
    </source>
</evidence>
<dbReference type="Proteomes" id="UP000245207">
    <property type="component" value="Unassembled WGS sequence"/>
</dbReference>
<dbReference type="SUPFAM" id="SSF57959">
    <property type="entry name" value="Leucine zipper domain"/>
    <property type="match status" value="1"/>
</dbReference>
<protein>
    <submittedName>
        <fullName evidence="4">Basic-leucine zipper domain, CCAAT/enhancer-binding protein C/EBP</fullName>
    </submittedName>
</protein>
<keyword evidence="5" id="KW-1185">Reference proteome</keyword>
<dbReference type="Gene3D" id="1.20.5.170">
    <property type="match status" value="1"/>
</dbReference>
<dbReference type="Pfam" id="PF07716">
    <property type="entry name" value="bZIP_2"/>
    <property type="match status" value="1"/>
</dbReference>
<dbReference type="PANTHER" id="PTHR23334">
    <property type="entry name" value="CCAAT/ENHANCER BINDING PROTEIN"/>
    <property type="match status" value="1"/>
</dbReference>
<dbReference type="InterPro" id="IPR031106">
    <property type="entry name" value="C/EBP"/>
</dbReference>
<feature type="compositionally biased region" description="Basic and acidic residues" evidence="2">
    <location>
        <begin position="31"/>
        <end position="50"/>
    </location>
</feature>
<dbReference type="EMBL" id="PKPP01003830">
    <property type="protein sequence ID" value="PWA67450.1"/>
    <property type="molecule type" value="Genomic_DNA"/>
</dbReference>